<dbReference type="CDD" id="cd01836">
    <property type="entry name" value="FeeA_FeeB_like"/>
    <property type="match status" value="1"/>
</dbReference>
<name>A0A2T8HUM5_9RHOB</name>
<dbReference type="RefSeq" id="WP_116558157.1">
    <property type="nucleotide sequence ID" value="NZ_QDKM01000003.1"/>
</dbReference>
<organism evidence="3 4">
    <name type="scientific">Pararhodobacter oceanensis</name>
    <dbReference type="NCBI Taxonomy" id="2172121"/>
    <lineage>
        <taxon>Bacteria</taxon>
        <taxon>Pseudomonadati</taxon>
        <taxon>Pseudomonadota</taxon>
        <taxon>Alphaproteobacteria</taxon>
        <taxon>Rhodobacterales</taxon>
        <taxon>Paracoccaceae</taxon>
        <taxon>Pararhodobacter</taxon>
    </lineage>
</organism>
<feature type="domain" description="SGNH hydrolase-type esterase" evidence="2">
    <location>
        <begin position="52"/>
        <end position="220"/>
    </location>
</feature>
<evidence type="ECO:0000313" key="4">
    <source>
        <dbReference type="Proteomes" id="UP000245911"/>
    </source>
</evidence>
<dbReference type="SUPFAM" id="SSF52266">
    <property type="entry name" value="SGNH hydrolase"/>
    <property type="match status" value="1"/>
</dbReference>
<sequence>MLASLPLRLLLSPVLIAQALNVRRSAQLLPEPEGPRAGRTGQGPELRLLIAGDSSAAGVGVAHQSQALSGQLVAELAKDFTVIWQLEAKTGVTTAQTLAHLQTLPPARFDVAVTALGVNDVTRQVSLQRWWADQQAITALLAEKFHVQVQWRSGVPPLEHFPLLPRPLRDVLGAQASAYNAALAQDSGGIARNLPFDASRLAPQMMASDGFHPGATVYAAWAEALAQEIRAEFAPRLAGPPVS</sequence>
<keyword evidence="1" id="KW-0732">Signal</keyword>
<dbReference type="Proteomes" id="UP000245911">
    <property type="component" value="Unassembled WGS sequence"/>
</dbReference>
<dbReference type="AlphaFoldDB" id="A0A2T8HUM5"/>
<gene>
    <name evidence="3" type="ORF">DDE20_09065</name>
</gene>
<dbReference type="Gene3D" id="3.40.50.1110">
    <property type="entry name" value="SGNH hydrolase"/>
    <property type="match status" value="1"/>
</dbReference>
<accession>A0A2T8HUM5</accession>
<dbReference type="EMBL" id="QDKM01000003">
    <property type="protein sequence ID" value="PVH29159.1"/>
    <property type="molecule type" value="Genomic_DNA"/>
</dbReference>
<feature type="chain" id="PRO_5015679659" evidence="1">
    <location>
        <begin position="20"/>
        <end position="243"/>
    </location>
</feature>
<dbReference type="OrthoDB" id="9804395at2"/>
<dbReference type="GO" id="GO:0016788">
    <property type="term" value="F:hydrolase activity, acting on ester bonds"/>
    <property type="evidence" value="ECO:0007669"/>
    <property type="project" value="UniProtKB-ARBA"/>
</dbReference>
<evidence type="ECO:0000256" key="1">
    <source>
        <dbReference type="SAM" id="SignalP"/>
    </source>
</evidence>
<protein>
    <submittedName>
        <fullName evidence="3">GDSL family lipase</fullName>
    </submittedName>
</protein>
<reference evidence="3 4" key="1">
    <citation type="submission" date="2018-04" db="EMBL/GenBank/DDBJ databases">
        <title>Pararhodobacter oceanense sp. nov., isolated from marine intertidal sediment.</title>
        <authorList>
            <person name="Wang X.-L."/>
            <person name="Du Z.-J."/>
        </authorList>
    </citation>
    <scope>NUCLEOTIDE SEQUENCE [LARGE SCALE GENOMIC DNA]</scope>
    <source>
        <strain evidence="3 4">AM505</strain>
    </source>
</reference>
<dbReference type="InterPro" id="IPR013830">
    <property type="entry name" value="SGNH_hydro"/>
</dbReference>
<keyword evidence="4" id="KW-1185">Reference proteome</keyword>
<feature type="signal peptide" evidence="1">
    <location>
        <begin position="1"/>
        <end position="19"/>
    </location>
</feature>
<proteinExistence type="predicted"/>
<evidence type="ECO:0000313" key="3">
    <source>
        <dbReference type="EMBL" id="PVH29159.1"/>
    </source>
</evidence>
<evidence type="ECO:0000259" key="2">
    <source>
        <dbReference type="Pfam" id="PF13472"/>
    </source>
</evidence>
<dbReference type="InterPro" id="IPR036514">
    <property type="entry name" value="SGNH_hydro_sf"/>
</dbReference>
<comment type="caution">
    <text evidence="3">The sequence shown here is derived from an EMBL/GenBank/DDBJ whole genome shotgun (WGS) entry which is preliminary data.</text>
</comment>
<dbReference type="Pfam" id="PF13472">
    <property type="entry name" value="Lipase_GDSL_2"/>
    <property type="match status" value="1"/>
</dbReference>